<comment type="caution">
    <text evidence="1">The sequence shown here is derived from an EMBL/GenBank/DDBJ whole genome shotgun (WGS) entry which is preliminary data.</text>
</comment>
<name>A0AB33Z6X6_HELPX</name>
<dbReference type="EMBL" id="AUSI01000042">
    <property type="protein sequence ID" value="EQK94287.1"/>
    <property type="molecule type" value="Genomic_DNA"/>
</dbReference>
<sequence>MLNANNTLTTPKKTITKEEFRVIYANPITLILCLDTNALSFDF</sequence>
<reference evidence="1 2" key="1">
    <citation type="journal article" date="2013" name="Genome Announc.">
        <title>Multiple genome sequences of Helicobacter pylori strains of diverse disease and antibiotic resistance backgrounds from Malaysia.</title>
        <authorList>
            <person name="Rehvathy V."/>
            <person name="Tan M.H."/>
            <person name="Gunaletchumy S.P."/>
            <person name="Teh X."/>
            <person name="Wang S."/>
            <person name="Baybayan P."/>
            <person name="Singh S."/>
            <person name="Ashby M."/>
            <person name="Kaakoush N.O."/>
            <person name="Mitchell H.M."/>
            <person name="Croft L.J."/>
            <person name="Goh K.L."/>
            <person name="Loke M.F."/>
            <person name="Vadivelu J."/>
        </authorList>
    </citation>
    <scope>NUCLEOTIDE SEQUENCE [LARGE SCALE GENOMIC DNA]</scope>
    <source>
        <strain evidence="1 2">UM037</strain>
    </source>
</reference>
<organism evidence="1 2">
    <name type="scientific">Helicobacter pylori UM037</name>
    <dbReference type="NCBI Taxonomy" id="1321939"/>
    <lineage>
        <taxon>Bacteria</taxon>
        <taxon>Pseudomonadati</taxon>
        <taxon>Campylobacterota</taxon>
        <taxon>Epsilonproteobacteria</taxon>
        <taxon>Campylobacterales</taxon>
        <taxon>Helicobacteraceae</taxon>
        <taxon>Helicobacter</taxon>
    </lineage>
</organism>
<evidence type="ECO:0000313" key="1">
    <source>
        <dbReference type="EMBL" id="EQK94287.1"/>
    </source>
</evidence>
<evidence type="ECO:0000313" key="2">
    <source>
        <dbReference type="Proteomes" id="UP000015893"/>
    </source>
</evidence>
<proteinExistence type="predicted"/>
<protein>
    <submittedName>
        <fullName evidence="1">Uncharacterized protein</fullName>
    </submittedName>
</protein>
<dbReference type="AlphaFoldDB" id="A0AB33Z6X6"/>
<accession>A0AB33Z6X6</accession>
<gene>
    <name evidence="1" type="ORF">N198_08435</name>
</gene>
<dbReference type="Proteomes" id="UP000015893">
    <property type="component" value="Unassembled WGS sequence"/>
</dbReference>